<sequence>MPSPGQPSVETGPGTTGPAGRAAQVLDRARTALLQDPTGTRDLRPVEAACLDVTSAHPSGQAHLLASGRQKLSGLVRDPDARVAALAQLRRFREVVGSLEDRGHTAGHLVAGVVVLPDGGEMPVLLRSCRVGGSGETDAQVVVEGQVELNPALARELLERSGGTVDLPAVLGDRLRTSGNGFDPYPLLDLVQAALPGVPGALLRRRLLLAPVSLDGDRVLADLERLRTTVGPSSPLAWVGDEQDEPVEDLLARVGHGLPVVDDPGQGVQDLLERFSPVRLDPDQRRVLTAVLAGHSTAVDAPPGAGATTCATAVAAVAAATGRRCLVVVPTRAEGDVLVDRLVALGLGDLVSDGSGRPAASTESAARTAGSTGGPAEEAARRHVEAGERYRAAVAELRRVRRPWQVTRAQVLEVLAEAAVEGPRLSDVVLAQDPGTGLSREQMEALADDLAEAVALGSLEPTETAWTGARITDRQGAQEALGLSARLRDGLVAEAVDAAAELAQGTGTVRATTVAEVAERHRLFAGLQTTLDRLVPEVFDVPILDLVAATADEEFRRTTGYTLGGAQRWRLRRRARQLVRPGVECDERQLHRLLSAAAAQRLDWQKISEGSGWAHLPSSTAGLVATLGELVRACERLDLLHPGLQLSRRPVGQVEQVAARLLEEADALDDLPRRTLLEQRVSERGGSGLLAHLRRLPTGTVSPGAAARELRLAWWTGVAEATAPALSDRAVTSEASERYAASQRDWVAAAPARVRAARGEVDSGSRLAGPVRVLVPADVAALPVDDHVDVLVLDDAGRAGFPEACGALARSSQVLALGDLGVARQGSALAVLGSCLPVDRLRTGHRTHQPALAGLPAVTGSTPVRSTGSPAAEPAVTWNLVEDAVGLPEGDADQVDSTEVEVDRVVRETLRLVAELAAQDPPRSVAVVALTRAHALAVAGGVRRAVRAYPSLAVAFSSAMPEPVVVASVDQTRGLERDEVLLTTGFARTPHGRVLHRFGPLDAPGGAGLMTTAVSRARHRLHVVTALRARDLDPSRLKTPGAVSLARTLAAVEQAAGQRRPGRGGDTRPVRDAAPVRGTSPSPDAGALPAPHPRSAVLQVLAQEIEALGAHVTAGPGGGLAVARPPHDPWLVVDVDVDHPDPALLVGRRAGLAEAGWEHRLVAAELVAADVAGVALGLVGPRPDDAEAFDGDIVGSDSATATAGGTPGGAPAPDETPAGDGLDRASSGAVQVAADPSDDGAQHDAATPAPGDSGASTKGASIGVASSDGASSDGARGNGADTAGAVGAGVDSAGADSAGADTSGADTSGADTSGADTSGADTAGATGAEVDDADTAVVPGTAPDDGTTGEPLDQDPAPGGSAAPRDSGTAGPVQVVDLRGDSGNPRQAGAPSTTGPTPPTHVPSRAGLRGEPVVPGVSSDDTDLGWGGRPDGDDDDRILRERPPHW</sequence>
<accession>A0ABV7WAV3</accession>
<feature type="region of interest" description="Disordered" evidence="1">
    <location>
        <begin position="1053"/>
        <end position="1091"/>
    </location>
</feature>
<feature type="region of interest" description="Disordered" evidence="1">
    <location>
        <begin position="853"/>
        <end position="872"/>
    </location>
</feature>
<feature type="region of interest" description="Disordered" evidence="1">
    <location>
        <begin position="1"/>
        <end position="21"/>
    </location>
</feature>
<dbReference type="RefSeq" id="WP_376985308.1">
    <property type="nucleotide sequence ID" value="NZ_JBHRWW010000001.1"/>
</dbReference>
<dbReference type="InterPro" id="IPR027417">
    <property type="entry name" value="P-loop_NTPase"/>
</dbReference>
<feature type="region of interest" description="Disordered" evidence="1">
    <location>
        <begin position="353"/>
        <end position="381"/>
    </location>
</feature>
<dbReference type="Proteomes" id="UP001595685">
    <property type="component" value="Unassembled WGS sequence"/>
</dbReference>
<dbReference type="EMBL" id="JBHRWW010000001">
    <property type="protein sequence ID" value="MFC3686934.1"/>
    <property type="molecule type" value="Genomic_DNA"/>
</dbReference>
<feature type="compositionally biased region" description="Polar residues" evidence="1">
    <location>
        <begin position="859"/>
        <end position="869"/>
    </location>
</feature>
<dbReference type="Gene3D" id="2.160.20.80">
    <property type="entry name" value="E3 ubiquitin-protein ligase SopA"/>
    <property type="match status" value="1"/>
</dbReference>
<name>A0ABV7WAV3_9MICO</name>
<feature type="compositionally biased region" description="Low complexity" evidence="1">
    <location>
        <begin position="1259"/>
        <end position="1328"/>
    </location>
</feature>
<dbReference type="SUPFAM" id="SSF52540">
    <property type="entry name" value="P-loop containing nucleoside triphosphate hydrolases"/>
    <property type="match status" value="1"/>
</dbReference>
<comment type="caution">
    <text evidence="2">The sequence shown here is derived from an EMBL/GenBank/DDBJ whole genome shotgun (WGS) entry which is preliminary data.</text>
</comment>
<reference evidence="3" key="1">
    <citation type="journal article" date="2019" name="Int. J. Syst. Evol. Microbiol.">
        <title>The Global Catalogue of Microorganisms (GCM) 10K type strain sequencing project: providing services to taxonomists for standard genome sequencing and annotation.</title>
        <authorList>
            <consortium name="The Broad Institute Genomics Platform"/>
            <consortium name="The Broad Institute Genome Sequencing Center for Infectious Disease"/>
            <person name="Wu L."/>
            <person name="Ma J."/>
        </authorList>
    </citation>
    <scope>NUCLEOTIDE SEQUENCE [LARGE SCALE GENOMIC DNA]</scope>
    <source>
        <strain evidence="3">NCAIM B.02333</strain>
    </source>
</reference>
<organism evidence="2 3">
    <name type="scientific">Aquipuribacter hungaricus</name>
    <dbReference type="NCBI Taxonomy" id="545624"/>
    <lineage>
        <taxon>Bacteria</taxon>
        <taxon>Bacillati</taxon>
        <taxon>Actinomycetota</taxon>
        <taxon>Actinomycetes</taxon>
        <taxon>Micrococcales</taxon>
        <taxon>Intrasporangiaceae</taxon>
        <taxon>Aquipuribacter</taxon>
    </lineage>
</organism>
<keyword evidence="3" id="KW-1185">Reference proteome</keyword>
<protein>
    <recommendedName>
        <fullName evidence="4">AAA domain-containing protein</fullName>
    </recommendedName>
</protein>
<feature type="compositionally biased region" description="Basic and acidic residues" evidence="1">
    <location>
        <begin position="1437"/>
        <end position="1446"/>
    </location>
</feature>
<evidence type="ECO:0000256" key="1">
    <source>
        <dbReference type="SAM" id="MobiDB-lite"/>
    </source>
</evidence>
<evidence type="ECO:0000313" key="3">
    <source>
        <dbReference type="Proteomes" id="UP001595685"/>
    </source>
</evidence>
<evidence type="ECO:0008006" key="4">
    <source>
        <dbReference type="Google" id="ProtNLM"/>
    </source>
</evidence>
<feature type="compositionally biased region" description="Low complexity" evidence="1">
    <location>
        <begin position="1199"/>
        <end position="1220"/>
    </location>
</feature>
<feature type="region of interest" description="Disordered" evidence="1">
    <location>
        <begin position="1187"/>
        <end position="1446"/>
    </location>
</feature>
<feature type="compositionally biased region" description="Low complexity" evidence="1">
    <location>
        <begin position="11"/>
        <end position="21"/>
    </location>
</feature>
<dbReference type="Gene3D" id="3.40.50.300">
    <property type="entry name" value="P-loop containing nucleotide triphosphate hydrolases"/>
    <property type="match status" value="2"/>
</dbReference>
<gene>
    <name evidence="2" type="ORF">ACFOLH_01110</name>
</gene>
<proteinExistence type="predicted"/>
<evidence type="ECO:0000313" key="2">
    <source>
        <dbReference type="EMBL" id="MFC3686934.1"/>
    </source>
</evidence>